<accession>A0ABX4TQ06</accession>
<reference evidence="1 2" key="1">
    <citation type="journal article" date="2018" name="FEMS Microbiol. Ecol.">
        <title>Co-invading symbiotic mutualists of Medicago polymorpha retain high ancestral diversity and contain diverse accessory genomes.</title>
        <authorList>
            <person name="Porter S.S."/>
            <person name="Faber-Hammond J.J."/>
            <person name="Friesen M.L."/>
        </authorList>
    </citation>
    <scope>NUCLEOTIDE SEQUENCE [LARGE SCALE GENOMIC DNA]</scope>
    <source>
        <strain evidence="1 2">Str16</strain>
    </source>
</reference>
<organism evidence="1 2">
    <name type="scientific">Sinorhizobium medicae</name>
    <dbReference type="NCBI Taxonomy" id="110321"/>
    <lineage>
        <taxon>Bacteria</taxon>
        <taxon>Pseudomonadati</taxon>
        <taxon>Pseudomonadota</taxon>
        <taxon>Alphaproteobacteria</taxon>
        <taxon>Hyphomicrobiales</taxon>
        <taxon>Rhizobiaceae</taxon>
        <taxon>Sinorhizobium/Ensifer group</taxon>
        <taxon>Sinorhizobium</taxon>
    </lineage>
</organism>
<comment type="caution">
    <text evidence="1">The sequence shown here is derived from an EMBL/GenBank/DDBJ whole genome shotgun (WGS) entry which is preliminary data.</text>
</comment>
<sequence length="147" mass="16689">MYTESEWAAVRLRHLREKRRMEEEERVAAALKQLAEDPQRDDLIKEAVTAIQEAAVPTIVKIDKTQIIIGESEETRQDVKGILEERLAESLKSGKPPWLSILWRSLLESSEVTISIEVGLPPIKVSASVDLILFFQNVSKRRQGIVT</sequence>
<dbReference type="Proteomes" id="UP001190825">
    <property type="component" value="Unassembled WGS sequence"/>
</dbReference>
<keyword evidence="2" id="KW-1185">Reference proteome</keyword>
<evidence type="ECO:0000313" key="1">
    <source>
        <dbReference type="EMBL" id="PLU05836.1"/>
    </source>
</evidence>
<evidence type="ECO:0000313" key="2">
    <source>
        <dbReference type="Proteomes" id="UP001190825"/>
    </source>
</evidence>
<proteinExistence type="predicted"/>
<dbReference type="EMBL" id="NBUC01000058">
    <property type="protein sequence ID" value="PLU05836.1"/>
    <property type="molecule type" value="Genomic_DNA"/>
</dbReference>
<name>A0ABX4TQ06_9HYPH</name>
<protein>
    <submittedName>
        <fullName evidence="1">Uncharacterized protein</fullName>
    </submittedName>
</protein>
<gene>
    <name evidence="1" type="ORF">BMJ33_07870</name>
</gene>